<dbReference type="Proteomes" id="UP000325577">
    <property type="component" value="Linkage Group LG1"/>
</dbReference>
<evidence type="ECO:0000256" key="2">
    <source>
        <dbReference type="SAM" id="MobiDB-lite"/>
    </source>
</evidence>
<gene>
    <name evidence="4" type="ORF">F0562_002915</name>
</gene>
<dbReference type="PROSITE" id="PS51297">
    <property type="entry name" value="K_BOX"/>
    <property type="match status" value="1"/>
</dbReference>
<proteinExistence type="predicted"/>
<evidence type="ECO:0000259" key="3">
    <source>
        <dbReference type="PROSITE" id="PS51297"/>
    </source>
</evidence>
<feature type="coiled-coil region" evidence="1">
    <location>
        <begin position="129"/>
        <end position="156"/>
    </location>
</feature>
<evidence type="ECO:0000256" key="1">
    <source>
        <dbReference type="SAM" id="Coils"/>
    </source>
</evidence>
<dbReference type="GO" id="GO:0003700">
    <property type="term" value="F:DNA-binding transcription factor activity"/>
    <property type="evidence" value="ECO:0007669"/>
    <property type="project" value="InterPro"/>
</dbReference>
<keyword evidence="5" id="KW-1185">Reference proteome</keyword>
<dbReference type="Pfam" id="PF01486">
    <property type="entry name" value="K-box"/>
    <property type="match status" value="1"/>
</dbReference>
<accession>A0A5J5BUG1</accession>
<evidence type="ECO:0000313" key="4">
    <source>
        <dbReference type="EMBL" id="KAA8546346.1"/>
    </source>
</evidence>
<sequence length="248" mass="27544">MLFMDRVVMEWVRGRDWAEGSQEAGRGTVGRAGAFGTEIPEEEGIGTVPGDDAKEVSMAGVTGGGCGTNGDAALRGGALAEDDESTGFAEGPFCVSSNRTCRECTKQVIERRDLHSKNLQKLDQGPLQLEIENRTYAMLRREVAEKTKELRKMRGEELNGLDMEELMKLEKTLEGGLRHVQQTKGERYLKEIRALQRKEAQLWEENLRLKQMLNMSVGQTQLLEQGHSLDSDSSDTSLKLGLPLPTDF</sequence>
<dbReference type="InterPro" id="IPR002487">
    <property type="entry name" value="TF_Kbox"/>
</dbReference>
<name>A0A5J5BUG1_9ASTE</name>
<protein>
    <recommendedName>
        <fullName evidence="3">K-box domain-containing protein</fullName>
    </recommendedName>
</protein>
<feature type="domain" description="K-box" evidence="3">
    <location>
        <begin position="129"/>
        <end position="219"/>
    </location>
</feature>
<feature type="region of interest" description="Disordered" evidence="2">
    <location>
        <begin position="226"/>
        <end position="248"/>
    </location>
</feature>
<organism evidence="4 5">
    <name type="scientific">Nyssa sinensis</name>
    <dbReference type="NCBI Taxonomy" id="561372"/>
    <lineage>
        <taxon>Eukaryota</taxon>
        <taxon>Viridiplantae</taxon>
        <taxon>Streptophyta</taxon>
        <taxon>Embryophyta</taxon>
        <taxon>Tracheophyta</taxon>
        <taxon>Spermatophyta</taxon>
        <taxon>Magnoliopsida</taxon>
        <taxon>eudicotyledons</taxon>
        <taxon>Gunneridae</taxon>
        <taxon>Pentapetalae</taxon>
        <taxon>asterids</taxon>
        <taxon>Cornales</taxon>
        <taxon>Nyssaceae</taxon>
        <taxon>Nyssa</taxon>
    </lineage>
</organism>
<evidence type="ECO:0000313" key="5">
    <source>
        <dbReference type="Proteomes" id="UP000325577"/>
    </source>
</evidence>
<reference evidence="4 5" key="1">
    <citation type="submission" date="2019-09" db="EMBL/GenBank/DDBJ databases">
        <title>A chromosome-level genome assembly of the Chinese tupelo Nyssa sinensis.</title>
        <authorList>
            <person name="Yang X."/>
            <person name="Kang M."/>
            <person name="Yang Y."/>
            <person name="Xiong H."/>
            <person name="Wang M."/>
            <person name="Zhang Z."/>
            <person name="Wang Z."/>
            <person name="Wu H."/>
            <person name="Ma T."/>
            <person name="Liu J."/>
            <person name="Xi Z."/>
        </authorList>
    </citation>
    <scope>NUCLEOTIDE SEQUENCE [LARGE SCALE GENOMIC DNA]</scope>
    <source>
        <strain evidence="4">J267</strain>
        <tissue evidence="4">Leaf</tissue>
    </source>
</reference>
<dbReference type="AlphaFoldDB" id="A0A5J5BUG1"/>
<dbReference type="GO" id="GO:0005634">
    <property type="term" value="C:nucleus"/>
    <property type="evidence" value="ECO:0007669"/>
    <property type="project" value="InterPro"/>
</dbReference>
<dbReference type="EMBL" id="CM018032">
    <property type="protein sequence ID" value="KAA8546346.1"/>
    <property type="molecule type" value="Genomic_DNA"/>
</dbReference>
<keyword evidence="1" id="KW-0175">Coiled coil</keyword>